<evidence type="ECO:0000256" key="4">
    <source>
        <dbReference type="ARBA" id="ARBA00022490"/>
    </source>
</evidence>
<gene>
    <name evidence="8" type="ORF">TM35_000043980</name>
</gene>
<evidence type="ECO:0000256" key="1">
    <source>
        <dbReference type="ARBA" id="ARBA00004123"/>
    </source>
</evidence>
<dbReference type="EMBL" id="NBCO01000004">
    <property type="protein sequence ID" value="ORC92184.1"/>
    <property type="molecule type" value="Genomic_DNA"/>
</dbReference>
<evidence type="ECO:0000256" key="5">
    <source>
        <dbReference type="ARBA" id="ARBA00022517"/>
    </source>
</evidence>
<comment type="caution">
    <text evidence="8">The sequence shown here is derived from an EMBL/GenBank/DDBJ whole genome shotgun (WGS) entry which is preliminary data.</text>
</comment>
<dbReference type="AlphaFoldDB" id="A0A1X0P5F8"/>
<keyword evidence="6" id="KW-0539">Nucleus</keyword>
<evidence type="ECO:0000256" key="3">
    <source>
        <dbReference type="ARBA" id="ARBA00022448"/>
    </source>
</evidence>
<sequence>MTKLVRKLKQMAKKRAHRKTVQKRKMEREQKKIEENEKRKEEELERETDLEMQRLAGGEDLTGANEESTDNTTTTTTTAGRATTDDAELNKKIVRMVGGLVLEAPQKKSKKQMSRKQAKRKEKLQERGLDVAARLDRKWDTKKRRVKIRAQVRNEDLHN</sequence>
<keyword evidence="5" id="KW-0690">Ribosome biogenesis</keyword>
<keyword evidence="9" id="KW-1185">Reference proteome</keyword>
<reference evidence="8 9" key="1">
    <citation type="submission" date="2017-03" db="EMBL/GenBank/DDBJ databases">
        <title>An alternative strategy for trypanosome survival in the mammalian bloodstream revealed through genome and transcriptome analysis of the ubiquitous bovine parasite Trypanosoma (Megatrypanum) theileri.</title>
        <authorList>
            <person name="Kelly S."/>
            <person name="Ivens A."/>
            <person name="Mott A."/>
            <person name="O'Neill E."/>
            <person name="Emms D."/>
            <person name="Macleod O."/>
            <person name="Voorheis P."/>
            <person name="Matthews J."/>
            <person name="Matthews K."/>
            <person name="Carrington M."/>
        </authorList>
    </citation>
    <scope>NUCLEOTIDE SEQUENCE [LARGE SCALE GENOMIC DNA]</scope>
    <source>
        <strain evidence="8">Edinburgh</strain>
    </source>
</reference>
<keyword evidence="3" id="KW-0813">Transport</keyword>
<protein>
    <submittedName>
        <fullName evidence="8">Uncharacterized protein</fullName>
    </submittedName>
</protein>
<proteinExistence type="predicted"/>
<evidence type="ECO:0000313" key="9">
    <source>
        <dbReference type="Proteomes" id="UP000192257"/>
    </source>
</evidence>
<dbReference type="RefSeq" id="XP_028886250.1">
    <property type="nucleotide sequence ID" value="XM_029022592.1"/>
</dbReference>
<feature type="compositionally biased region" description="Basic and acidic residues" evidence="7">
    <location>
        <begin position="24"/>
        <end position="52"/>
    </location>
</feature>
<dbReference type="Proteomes" id="UP000192257">
    <property type="component" value="Unassembled WGS sequence"/>
</dbReference>
<feature type="region of interest" description="Disordered" evidence="7">
    <location>
        <begin position="1"/>
        <end position="89"/>
    </location>
</feature>
<dbReference type="GO" id="GO:0005634">
    <property type="term" value="C:nucleus"/>
    <property type="evidence" value="ECO:0007669"/>
    <property type="project" value="UniProtKB-SubCell"/>
</dbReference>
<dbReference type="GeneID" id="39982372"/>
<dbReference type="Pfam" id="PF09135">
    <property type="entry name" value="Alb1"/>
    <property type="match status" value="1"/>
</dbReference>
<feature type="region of interest" description="Disordered" evidence="7">
    <location>
        <begin position="102"/>
        <end position="129"/>
    </location>
</feature>
<dbReference type="GO" id="GO:0005737">
    <property type="term" value="C:cytoplasm"/>
    <property type="evidence" value="ECO:0007669"/>
    <property type="project" value="UniProtKB-SubCell"/>
</dbReference>
<dbReference type="VEuPathDB" id="TriTrypDB:TM35_000043980"/>
<accession>A0A1X0P5F8</accession>
<dbReference type="OrthoDB" id="277743at2759"/>
<evidence type="ECO:0000256" key="6">
    <source>
        <dbReference type="ARBA" id="ARBA00023242"/>
    </source>
</evidence>
<evidence type="ECO:0000256" key="7">
    <source>
        <dbReference type="SAM" id="MobiDB-lite"/>
    </source>
</evidence>
<dbReference type="InterPro" id="IPR022784">
    <property type="entry name" value="Ribosome_bgen_Alb1"/>
</dbReference>
<dbReference type="GO" id="GO:0042254">
    <property type="term" value="P:ribosome biogenesis"/>
    <property type="evidence" value="ECO:0007669"/>
    <property type="project" value="UniProtKB-KW"/>
</dbReference>
<feature type="compositionally biased region" description="Basic residues" evidence="7">
    <location>
        <begin position="1"/>
        <end position="23"/>
    </location>
</feature>
<evidence type="ECO:0000313" key="8">
    <source>
        <dbReference type="EMBL" id="ORC92184.1"/>
    </source>
</evidence>
<feature type="compositionally biased region" description="Basic residues" evidence="7">
    <location>
        <begin position="107"/>
        <end position="122"/>
    </location>
</feature>
<keyword evidence="4" id="KW-0963">Cytoplasm</keyword>
<comment type="subcellular location">
    <subcellularLocation>
        <location evidence="2">Cytoplasm</location>
    </subcellularLocation>
    <subcellularLocation>
        <location evidence="1">Nucleus</location>
    </subcellularLocation>
</comment>
<name>A0A1X0P5F8_9TRYP</name>
<feature type="compositionally biased region" description="Low complexity" evidence="7">
    <location>
        <begin position="70"/>
        <end position="82"/>
    </location>
</feature>
<evidence type="ECO:0000256" key="2">
    <source>
        <dbReference type="ARBA" id="ARBA00004496"/>
    </source>
</evidence>
<organism evidence="8 9">
    <name type="scientific">Trypanosoma theileri</name>
    <dbReference type="NCBI Taxonomy" id="67003"/>
    <lineage>
        <taxon>Eukaryota</taxon>
        <taxon>Discoba</taxon>
        <taxon>Euglenozoa</taxon>
        <taxon>Kinetoplastea</taxon>
        <taxon>Metakinetoplastina</taxon>
        <taxon>Trypanosomatida</taxon>
        <taxon>Trypanosomatidae</taxon>
        <taxon>Trypanosoma</taxon>
    </lineage>
</organism>